<organism evidence="1 2">
    <name type="scientific">Glomus cerebriforme</name>
    <dbReference type="NCBI Taxonomy" id="658196"/>
    <lineage>
        <taxon>Eukaryota</taxon>
        <taxon>Fungi</taxon>
        <taxon>Fungi incertae sedis</taxon>
        <taxon>Mucoromycota</taxon>
        <taxon>Glomeromycotina</taxon>
        <taxon>Glomeromycetes</taxon>
        <taxon>Glomerales</taxon>
        <taxon>Glomeraceae</taxon>
        <taxon>Glomus</taxon>
    </lineage>
</organism>
<dbReference type="InterPro" id="IPR027796">
    <property type="entry name" value="OTT_1508_deam-like"/>
</dbReference>
<dbReference type="AlphaFoldDB" id="A0A397TDV3"/>
<proteinExistence type="predicted"/>
<evidence type="ECO:0000313" key="2">
    <source>
        <dbReference type="Proteomes" id="UP000265703"/>
    </source>
</evidence>
<accession>A0A397TDV3</accession>
<gene>
    <name evidence="1" type="ORF">C1645_815796</name>
</gene>
<dbReference type="OrthoDB" id="2362608at2759"/>
<dbReference type="Proteomes" id="UP000265703">
    <property type="component" value="Unassembled WGS sequence"/>
</dbReference>
<evidence type="ECO:0000313" key="1">
    <source>
        <dbReference type="EMBL" id="RIA96112.1"/>
    </source>
</evidence>
<keyword evidence="2" id="KW-1185">Reference proteome</keyword>
<reference evidence="1 2" key="1">
    <citation type="submission" date="2018-06" db="EMBL/GenBank/DDBJ databases">
        <title>Comparative genomics reveals the genomic features of Rhizophagus irregularis, R. cerebriforme, R. diaphanum and Gigaspora rosea, and their symbiotic lifestyle signature.</title>
        <authorList>
            <person name="Morin E."/>
            <person name="San Clemente H."/>
            <person name="Chen E.C.H."/>
            <person name="De La Providencia I."/>
            <person name="Hainaut M."/>
            <person name="Kuo A."/>
            <person name="Kohler A."/>
            <person name="Murat C."/>
            <person name="Tang N."/>
            <person name="Roy S."/>
            <person name="Loubradou J."/>
            <person name="Henrissat B."/>
            <person name="Grigoriev I.V."/>
            <person name="Corradi N."/>
            <person name="Roux C."/>
            <person name="Martin F.M."/>
        </authorList>
    </citation>
    <scope>NUCLEOTIDE SEQUENCE [LARGE SCALE GENOMIC DNA]</scope>
    <source>
        <strain evidence="1 2">DAOM 227022</strain>
    </source>
</reference>
<comment type="caution">
    <text evidence="1">The sequence shown here is derived from an EMBL/GenBank/DDBJ whole genome shotgun (WGS) entry which is preliminary data.</text>
</comment>
<dbReference type="Pfam" id="PF14441">
    <property type="entry name" value="OTT_1508_deam"/>
    <property type="match status" value="1"/>
</dbReference>
<dbReference type="EMBL" id="QKYT01000050">
    <property type="protein sequence ID" value="RIA96112.1"/>
    <property type="molecule type" value="Genomic_DNA"/>
</dbReference>
<name>A0A397TDV3_9GLOM</name>
<sequence>MSEKDLYSKLCVAESINFAVEGASDEVIDLTENDTFSCNLATILARDKEVVAVRLKVLPDSCKVYISKNNNWLNEDVEYINKIQGYLRNISKDAPAKSKDVVKALTDDVMNYCSAKLESRFKRLKNDIINGQNDEHIISFLKDTSTDVNNIDEVNKFKLSGICSKYNKKVKNDPTIPSRFLGHLRKVGSYAGSVINIMACARNIKYKILFSNIELYKMDPDIITNQSIFSWKNIIKRFANDEEYELFMKKCLKNNFIKRKLIKIYTDENTKQLQLDNDIKQCIYLHAEMNILTSIIDQDNRNREFIAVSKRCCYLCELYIDFARKQGYNIIISGKHKKIYCGWKLPHTANIDFKNKSLEYILENLDQIIENKIKYYTGGVLADSDSYAGSVDSDNHSEAEEIYEILDEY</sequence>
<protein>
    <submittedName>
        <fullName evidence="1">Uncharacterized protein</fullName>
    </submittedName>
</protein>